<evidence type="ECO:0000256" key="1">
    <source>
        <dbReference type="SAM" id="MobiDB-lite"/>
    </source>
</evidence>
<gene>
    <name evidence="2" type="ORF">MAM1_0522c10835</name>
</gene>
<feature type="compositionally biased region" description="Polar residues" evidence="1">
    <location>
        <begin position="164"/>
        <end position="174"/>
    </location>
</feature>
<proteinExistence type="predicted"/>
<dbReference type="STRING" id="91626.A0A0C9MKI9"/>
<name>A0A0C9MKI9_9FUNG</name>
<dbReference type="EMBL" id="DF836811">
    <property type="protein sequence ID" value="GAN11276.1"/>
    <property type="molecule type" value="Genomic_DNA"/>
</dbReference>
<feature type="region of interest" description="Disordered" evidence="1">
    <location>
        <begin position="151"/>
        <end position="174"/>
    </location>
</feature>
<sequence length="174" mass="19840">MFPKLGIHDSQVLDIHFPVHTVVSFLMHYDFMLEFTTLMKNQLHVDPLLDFDPLEDRNLLDPTFSSLESVSRSQKTNDLYNKRVLGVISFFLPKLMPFWLIPWRLAPNSLLPLPLPTASSAKRKAKKRLRLDYYFNLKYLDPLSASTIASSSPLTFSLSPTPTGPQANDVSMQS</sequence>
<accession>A0A0C9MKI9</accession>
<evidence type="ECO:0000313" key="3">
    <source>
        <dbReference type="Proteomes" id="UP000053815"/>
    </source>
</evidence>
<evidence type="ECO:0000313" key="2">
    <source>
        <dbReference type="EMBL" id="GAN11276.1"/>
    </source>
</evidence>
<reference evidence="2" key="1">
    <citation type="submission" date="2014-09" db="EMBL/GenBank/DDBJ databases">
        <title>Draft genome sequence of an oleaginous Mucoromycotina fungus Mucor ambiguus NBRC6742.</title>
        <authorList>
            <person name="Takeda I."/>
            <person name="Yamane N."/>
            <person name="Morita T."/>
            <person name="Tamano K."/>
            <person name="Machida M."/>
            <person name="Baker S."/>
            <person name="Koike H."/>
        </authorList>
    </citation>
    <scope>NUCLEOTIDE SEQUENCE</scope>
    <source>
        <strain evidence="2">NBRC 6742</strain>
    </source>
</reference>
<organism evidence="2">
    <name type="scientific">Mucor ambiguus</name>
    <dbReference type="NCBI Taxonomy" id="91626"/>
    <lineage>
        <taxon>Eukaryota</taxon>
        <taxon>Fungi</taxon>
        <taxon>Fungi incertae sedis</taxon>
        <taxon>Mucoromycota</taxon>
        <taxon>Mucoromycotina</taxon>
        <taxon>Mucoromycetes</taxon>
        <taxon>Mucorales</taxon>
        <taxon>Mucorineae</taxon>
        <taxon>Mucoraceae</taxon>
        <taxon>Mucor</taxon>
    </lineage>
</organism>
<protein>
    <submittedName>
        <fullName evidence="2">Uncharacterized protein</fullName>
    </submittedName>
</protein>
<dbReference type="Proteomes" id="UP000053815">
    <property type="component" value="Unassembled WGS sequence"/>
</dbReference>
<dbReference type="AlphaFoldDB" id="A0A0C9MKI9"/>
<feature type="compositionally biased region" description="Low complexity" evidence="1">
    <location>
        <begin position="151"/>
        <end position="161"/>
    </location>
</feature>
<keyword evidence="3" id="KW-1185">Reference proteome</keyword>
<dbReference type="OrthoDB" id="2206543at2759"/>